<evidence type="ECO:0000313" key="2">
    <source>
        <dbReference type="Proteomes" id="UP000297396"/>
    </source>
</evidence>
<dbReference type="EMBL" id="SPPA01000013">
    <property type="protein sequence ID" value="TFV10168.1"/>
    <property type="molecule type" value="Genomic_DNA"/>
</dbReference>
<dbReference type="Pfam" id="PF01063">
    <property type="entry name" value="Aminotran_4"/>
    <property type="match status" value="1"/>
</dbReference>
<evidence type="ECO:0000313" key="1">
    <source>
        <dbReference type="EMBL" id="TFV10168.1"/>
    </source>
</evidence>
<protein>
    <submittedName>
        <fullName evidence="1">Branched-chain amino acid aminotransferase</fullName>
    </submittedName>
</protein>
<keyword evidence="1" id="KW-0808">Transferase</keyword>
<dbReference type="GO" id="GO:0008483">
    <property type="term" value="F:transaminase activity"/>
    <property type="evidence" value="ECO:0007669"/>
    <property type="project" value="UniProtKB-KW"/>
</dbReference>
<dbReference type="InterPro" id="IPR036038">
    <property type="entry name" value="Aminotransferase-like"/>
</dbReference>
<accession>A0A4Y9JXE4</accession>
<name>A0A4Y9JXE4_9PAST</name>
<keyword evidence="1" id="KW-0032">Aminotransferase</keyword>
<dbReference type="InterPro" id="IPR043132">
    <property type="entry name" value="BCAT-like_C"/>
</dbReference>
<proteinExistence type="predicted"/>
<organism evidence="1 2">
    <name type="scientific">Muribacter muris</name>
    <dbReference type="NCBI Taxonomy" id="67855"/>
    <lineage>
        <taxon>Bacteria</taxon>
        <taxon>Pseudomonadati</taxon>
        <taxon>Pseudomonadota</taxon>
        <taxon>Gammaproteobacteria</taxon>
        <taxon>Pasteurellales</taxon>
        <taxon>Pasteurellaceae</taxon>
        <taxon>Muribacter</taxon>
    </lineage>
</organism>
<comment type="caution">
    <text evidence="1">The sequence shown here is derived from an EMBL/GenBank/DDBJ whole genome shotgun (WGS) entry which is preliminary data.</text>
</comment>
<dbReference type="SUPFAM" id="SSF56752">
    <property type="entry name" value="D-aminoacid aminotransferase-like PLP-dependent enzymes"/>
    <property type="match status" value="1"/>
</dbReference>
<dbReference type="RefSeq" id="WP_135056603.1">
    <property type="nucleotide sequence ID" value="NZ_JADGLC010000013.1"/>
</dbReference>
<dbReference type="InterPro" id="IPR001544">
    <property type="entry name" value="Aminotrans_IV"/>
</dbReference>
<reference evidence="1 2" key="1">
    <citation type="submission" date="2019-03" db="EMBL/GenBank/DDBJ databases">
        <title>Diversity of the mouse oral microbiome.</title>
        <authorList>
            <person name="Joseph S."/>
            <person name="Aduse-Opoku J."/>
            <person name="Curtis M."/>
            <person name="Wade W."/>
            <person name="Hashim A."/>
        </authorList>
    </citation>
    <scope>NUCLEOTIDE SEQUENCE [LARGE SCALE GENOMIC DNA]</scope>
    <source>
        <strain evidence="1 2">WT12</strain>
    </source>
</reference>
<dbReference type="OrthoDB" id="1148709at2"/>
<gene>
    <name evidence="1" type="ORF">E4T80_06780</name>
</gene>
<dbReference type="InterPro" id="IPR043131">
    <property type="entry name" value="BCAT-like_N"/>
</dbReference>
<sequence length="201" mass="23807">MCQYPLFETIAIIDGVVQNIYYHQKRYEQAMRLYFNTENTVNLADIIHIPISYQTGIVRCKISYNKSSYCIEFFPYLKREIDYFRCVQLNDAEYTFKYTDRQLFEQFPKKSGEELIIIKNGFISDCTIGNLLFLKNGIWHSPTHYLLKGTQLSQLIDKKQVILTEIAQHNLYDYQQIMMINALNPFDPRRAIPINKSTIRC</sequence>
<dbReference type="Proteomes" id="UP000297396">
    <property type="component" value="Unassembled WGS sequence"/>
</dbReference>
<dbReference type="Gene3D" id="3.20.10.10">
    <property type="entry name" value="D-amino Acid Aminotransferase, subunit A, domain 2"/>
    <property type="match status" value="1"/>
</dbReference>
<dbReference type="Gene3D" id="3.30.470.10">
    <property type="match status" value="1"/>
</dbReference>
<dbReference type="AlphaFoldDB" id="A0A4Y9JXE4"/>